<protein>
    <recommendedName>
        <fullName evidence="1">DUF403 domain-containing protein</fullName>
    </recommendedName>
</protein>
<evidence type="ECO:0000313" key="3">
    <source>
        <dbReference type="Proteomes" id="UP000064912"/>
    </source>
</evidence>
<dbReference type="eggNOG" id="COG2307">
    <property type="taxonomic scope" value="Bacteria"/>
</dbReference>
<gene>
    <name evidence="2" type="ORF">NHU_01706</name>
</gene>
<dbReference type="EMBL" id="AP014800">
    <property type="protein sequence ID" value="BAQ68861.1"/>
    <property type="molecule type" value="Genomic_DNA"/>
</dbReference>
<dbReference type="PATRIC" id="fig|35806.4.peg.1758"/>
<proteinExistence type="predicted"/>
<evidence type="ECO:0000259" key="1">
    <source>
        <dbReference type="Pfam" id="PF04168"/>
    </source>
</evidence>
<dbReference type="InterPro" id="IPR051680">
    <property type="entry name" value="ATP-dep_Glu-Cys_Ligase-2"/>
</dbReference>
<dbReference type="Proteomes" id="UP000064912">
    <property type="component" value="Chromosome"/>
</dbReference>
<organism evidence="2 3">
    <name type="scientific">Rhodovulum sulfidophilum</name>
    <name type="common">Rhodobacter sulfidophilus</name>
    <dbReference type="NCBI Taxonomy" id="35806"/>
    <lineage>
        <taxon>Bacteria</taxon>
        <taxon>Pseudomonadati</taxon>
        <taxon>Pseudomonadota</taxon>
        <taxon>Alphaproteobacteria</taxon>
        <taxon>Rhodobacterales</taxon>
        <taxon>Paracoccaceae</taxon>
        <taxon>Rhodovulum</taxon>
    </lineage>
</organism>
<evidence type="ECO:0000313" key="2">
    <source>
        <dbReference type="EMBL" id="BAQ68861.1"/>
    </source>
</evidence>
<dbReference type="PANTHER" id="PTHR34595:SF7">
    <property type="entry name" value="SLL1039 PROTEIN"/>
    <property type="match status" value="1"/>
</dbReference>
<dbReference type="KEGG" id="rsu:NHU_01706"/>
<dbReference type="AlphaFoldDB" id="A0A0D6B1H8"/>
<dbReference type="Pfam" id="PF04168">
    <property type="entry name" value="Alpha-E"/>
    <property type="match status" value="1"/>
</dbReference>
<sequence>MLGKTANGLFWMYRYLERAENTSRLVETGQRIALTRLDSPDDEWHSVMQTGGVAKAYKRHHEAVTKEGAIDWMLRAKENPSSVLSAISSARQNARVVRTALTHDVWEAMNGCYMEVKTALSRRVNERDLPAVIDLIKDRTALVRGTTQGTLLRNDIFNFARIGTFLERADNIARILDVKYYVLLPSTYSVGSSIDNVQWETILRAVSARGGFRMVHGGQVGPRDIAQFLVLDRKMPRSLDFSVTKIRDNLEYLAFDYGVRHPSHDLAEALKQRFTAHDIDAIFDYGLHEFLQDVLGALSELGRQIEIDYRFYE</sequence>
<dbReference type="InterPro" id="IPR007296">
    <property type="entry name" value="DUF403"/>
</dbReference>
<reference evidence="2 3" key="1">
    <citation type="submission" date="2015-02" db="EMBL/GenBank/DDBJ databases">
        <title>Genome sequene of Rhodovulum sulfidophilum DSM 2351.</title>
        <authorList>
            <person name="Nagao N."/>
        </authorList>
    </citation>
    <scope>NUCLEOTIDE SEQUENCE [LARGE SCALE GENOMIC DNA]</scope>
    <source>
        <strain evidence="2 3">DSM 2351</strain>
    </source>
</reference>
<feature type="domain" description="DUF403" evidence="1">
    <location>
        <begin position="1"/>
        <end position="309"/>
    </location>
</feature>
<accession>A0A0D6B1H8</accession>
<dbReference type="PANTHER" id="PTHR34595">
    <property type="entry name" value="BLR5612 PROTEIN"/>
    <property type="match status" value="1"/>
</dbReference>
<name>A0A0D6B1H8_RHOSU</name>